<keyword evidence="3 6" id="KW-0479">Metal-binding</keyword>
<gene>
    <name evidence="7" type="ORF">N7476_006032</name>
</gene>
<dbReference type="PANTHER" id="PTHR24305">
    <property type="entry name" value="CYTOCHROME P450"/>
    <property type="match status" value="1"/>
</dbReference>
<comment type="caution">
    <text evidence="7">The sequence shown here is derived from an EMBL/GenBank/DDBJ whole genome shotgun (WGS) entry which is preliminary data.</text>
</comment>
<dbReference type="Gene3D" id="1.10.630.10">
    <property type="entry name" value="Cytochrome P450"/>
    <property type="match status" value="1"/>
</dbReference>
<dbReference type="PRINTS" id="PR00465">
    <property type="entry name" value="EP450IV"/>
</dbReference>
<protein>
    <submittedName>
        <fullName evidence="7">Cytochrome P450</fullName>
    </submittedName>
</protein>
<evidence type="ECO:0000256" key="2">
    <source>
        <dbReference type="ARBA" id="ARBA00010617"/>
    </source>
</evidence>
<dbReference type="GO" id="GO:0004497">
    <property type="term" value="F:monooxygenase activity"/>
    <property type="evidence" value="ECO:0007669"/>
    <property type="project" value="InterPro"/>
</dbReference>
<feature type="binding site" description="axial binding residue" evidence="6">
    <location>
        <position position="491"/>
    </location>
    <ligand>
        <name>heme</name>
        <dbReference type="ChEBI" id="CHEBI:30413"/>
    </ligand>
    <ligandPart>
        <name>Fe</name>
        <dbReference type="ChEBI" id="CHEBI:18248"/>
    </ligandPart>
</feature>
<dbReference type="PRINTS" id="PR00385">
    <property type="entry name" value="P450"/>
</dbReference>
<dbReference type="InterPro" id="IPR001128">
    <property type="entry name" value="Cyt_P450"/>
</dbReference>
<keyword evidence="5 6" id="KW-0408">Iron</keyword>
<dbReference type="Pfam" id="PF00067">
    <property type="entry name" value="p450"/>
    <property type="match status" value="1"/>
</dbReference>
<reference evidence="7" key="1">
    <citation type="submission" date="2022-12" db="EMBL/GenBank/DDBJ databases">
        <authorList>
            <person name="Petersen C."/>
        </authorList>
    </citation>
    <scope>NUCLEOTIDE SEQUENCE</scope>
    <source>
        <strain evidence="7">IBT 21472</strain>
    </source>
</reference>
<dbReference type="AlphaFoldDB" id="A0A9W9U661"/>
<evidence type="ECO:0000256" key="3">
    <source>
        <dbReference type="ARBA" id="ARBA00022723"/>
    </source>
</evidence>
<dbReference type="CDD" id="cd00302">
    <property type="entry name" value="cytochrome_P450"/>
    <property type="match status" value="1"/>
</dbReference>
<evidence type="ECO:0000256" key="6">
    <source>
        <dbReference type="PIRSR" id="PIRSR602403-1"/>
    </source>
</evidence>
<sequence length="557" mass="62977">MIRDFFLFGHELQKTCQKIDVDHTDDIDALRLKVAAQFNVIEPQGIDFQNNANGDLADIEAVLDSEEPVGILVDGHQVREPSGPEGLPIVGAYYEVFPDHIGNHARMFRHYGNVIKYTTYGRPNYLTCDPRVAGVAFAESPFFTKSTSNVNHPLHAINSQKALFLCDTNEDWRLAHRYIAPAMNPKAIRHYHPLMQSAVEKSFPIFDELDERGEAWNVYQYMLKLASGTIGEFALGMDFHHFDSVDAPYHTIVTSISKSLSLNKRISSRGQWYSKLPFGDPKELAETQKHIHDVLNEAINNCPKGGDEDLPINDAALQAACIFDFLNRAVDDKGDKIPRELIIPNMLPVVGAGFVTTSSLLSWLIYSLCAYEGTQDRLLQEIVDAGIDENTDWSPDLTGSLTYLDKFIKETQRVHNPSFQPGRTAKVDCIVPGGYQLPADSVIIPALYAIHNNPDIWTNPGRFDPDRWDSEEVRNRPKNSYIPFATGPRSCIGFNFALGEVKVLLPALVYRYEFTREGESSIEYDPHYQLIRPMNLYVRARKRTEWPEPSNKAEDKK</sequence>
<accession>A0A9W9U661</accession>
<proteinExistence type="inferred from homology"/>
<reference evidence="7" key="2">
    <citation type="journal article" date="2023" name="IMA Fungus">
        <title>Comparative genomic study of the Penicillium genus elucidates a diverse pangenome and 15 lateral gene transfer events.</title>
        <authorList>
            <person name="Petersen C."/>
            <person name="Sorensen T."/>
            <person name="Nielsen M.R."/>
            <person name="Sondergaard T.E."/>
            <person name="Sorensen J.L."/>
            <person name="Fitzpatrick D.A."/>
            <person name="Frisvad J.C."/>
            <person name="Nielsen K.L."/>
        </authorList>
    </citation>
    <scope>NUCLEOTIDE SEQUENCE</scope>
    <source>
        <strain evidence="7">IBT 21472</strain>
    </source>
</reference>
<comment type="similarity">
    <text evidence="2">Belongs to the cytochrome P450 family.</text>
</comment>
<keyword evidence="8" id="KW-1185">Reference proteome</keyword>
<dbReference type="InterPro" id="IPR002403">
    <property type="entry name" value="Cyt_P450_E_grp-IV"/>
</dbReference>
<dbReference type="FunFam" id="1.10.630.10:FF:000090">
    <property type="entry name" value="Cytochrome P450 monooxygenase"/>
    <property type="match status" value="1"/>
</dbReference>
<dbReference type="GO" id="GO:0043386">
    <property type="term" value="P:mycotoxin biosynthetic process"/>
    <property type="evidence" value="ECO:0007669"/>
    <property type="project" value="UniProtKB-ARBA"/>
</dbReference>
<evidence type="ECO:0000256" key="1">
    <source>
        <dbReference type="ARBA" id="ARBA00001971"/>
    </source>
</evidence>
<dbReference type="InterPro" id="IPR036396">
    <property type="entry name" value="Cyt_P450_sf"/>
</dbReference>
<dbReference type="SUPFAM" id="SSF48264">
    <property type="entry name" value="Cytochrome P450"/>
    <property type="match status" value="1"/>
</dbReference>
<dbReference type="PANTHER" id="PTHR24305:SF87">
    <property type="entry name" value="CYTOCHROME P450 MONOOXYGENASE ALND-RELATED"/>
    <property type="match status" value="1"/>
</dbReference>
<dbReference type="InterPro" id="IPR050121">
    <property type="entry name" value="Cytochrome_P450_monoxygenase"/>
</dbReference>
<name>A0A9W9U661_9EURO</name>
<dbReference type="GO" id="GO:0020037">
    <property type="term" value="F:heme binding"/>
    <property type="evidence" value="ECO:0007669"/>
    <property type="project" value="InterPro"/>
</dbReference>
<comment type="cofactor">
    <cofactor evidence="1 6">
        <name>heme</name>
        <dbReference type="ChEBI" id="CHEBI:30413"/>
    </cofactor>
</comment>
<dbReference type="EMBL" id="JAPZBO010000005">
    <property type="protein sequence ID" value="KAJ5315725.1"/>
    <property type="molecule type" value="Genomic_DNA"/>
</dbReference>
<keyword evidence="4" id="KW-0560">Oxidoreductase</keyword>
<evidence type="ECO:0000313" key="8">
    <source>
        <dbReference type="Proteomes" id="UP001147746"/>
    </source>
</evidence>
<dbReference type="GO" id="GO:0005506">
    <property type="term" value="F:iron ion binding"/>
    <property type="evidence" value="ECO:0007669"/>
    <property type="project" value="InterPro"/>
</dbReference>
<evidence type="ECO:0000256" key="4">
    <source>
        <dbReference type="ARBA" id="ARBA00023002"/>
    </source>
</evidence>
<evidence type="ECO:0000256" key="5">
    <source>
        <dbReference type="ARBA" id="ARBA00023004"/>
    </source>
</evidence>
<dbReference type="Proteomes" id="UP001147746">
    <property type="component" value="Unassembled WGS sequence"/>
</dbReference>
<organism evidence="7 8">
    <name type="scientific">Penicillium atrosanguineum</name>
    <dbReference type="NCBI Taxonomy" id="1132637"/>
    <lineage>
        <taxon>Eukaryota</taxon>
        <taxon>Fungi</taxon>
        <taxon>Dikarya</taxon>
        <taxon>Ascomycota</taxon>
        <taxon>Pezizomycotina</taxon>
        <taxon>Eurotiomycetes</taxon>
        <taxon>Eurotiomycetidae</taxon>
        <taxon>Eurotiales</taxon>
        <taxon>Aspergillaceae</taxon>
        <taxon>Penicillium</taxon>
    </lineage>
</organism>
<keyword evidence="6" id="KW-0349">Heme</keyword>
<dbReference type="GO" id="GO:0016705">
    <property type="term" value="F:oxidoreductase activity, acting on paired donors, with incorporation or reduction of molecular oxygen"/>
    <property type="evidence" value="ECO:0007669"/>
    <property type="project" value="InterPro"/>
</dbReference>
<evidence type="ECO:0000313" key="7">
    <source>
        <dbReference type="EMBL" id="KAJ5315725.1"/>
    </source>
</evidence>